<dbReference type="PROSITE" id="PS50940">
    <property type="entry name" value="CHIT_BIND_II"/>
    <property type="match status" value="1"/>
</dbReference>
<dbReference type="SMART" id="SM00494">
    <property type="entry name" value="ChtBD2"/>
    <property type="match status" value="1"/>
</dbReference>
<keyword evidence="2" id="KW-0732">Signal</keyword>
<feature type="domain" description="Chitin-binding type-2" evidence="3">
    <location>
        <begin position="20"/>
        <end position="76"/>
    </location>
</feature>
<feature type="region of interest" description="Disordered" evidence="1">
    <location>
        <begin position="80"/>
        <end position="116"/>
    </location>
</feature>
<dbReference type="InterPro" id="IPR036508">
    <property type="entry name" value="Chitin-bd_dom_sf"/>
</dbReference>
<sequence length="116" mass="13074">MLKLVTLVAAFVALSSPVLSYECVKNATYDWPDPENCRHYFHCHNGTLEKKSCFYLFRFNPSTLTCRWWMLVNCTAQPFTPPPTVATTALPTTELPPTEAPPSELPPTPEPEPSFK</sequence>
<dbReference type="KEGG" id="clec:106667431"/>
<dbReference type="Proteomes" id="UP000494040">
    <property type="component" value="Unassembled WGS sequence"/>
</dbReference>
<feature type="compositionally biased region" description="Low complexity" evidence="1">
    <location>
        <begin position="85"/>
        <end position="97"/>
    </location>
</feature>
<name>A0A8I6RQX2_CIMLE</name>
<evidence type="ECO:0000313" key="5">
    <source>
        <dbReference type="Proteomes" id="UP000494040"/>
    </source>
</evidence>
<accession>A0A8I6RQX2</accession>
<proteinExistence type="predicted"/>
<keyword evidence="5" id="KW-1185">Reference proteome</keyword>
<reference evidence="4" key="1">
    <citation type="submission" date="2022-01" db="UniProtKB">
        <authorList>
            <consortium name="EnsemblMetazoa"/>
        </authorList>
    </citation>
    <scope>IDENTIFICATION</scope>
</reference>
<dbReference type="OMA" id="SSAFTCY"/>
<dbReference type="GeneID" id="106667431"/>
<evidence type="ECO:0000256" key="1">
    <source>
        <dbReference type="SAM" id="MobiDB-lite"/>
    </source>
</evidence>
<dbReference type="AlphaFoldDB" id="A0A8I6RQX2"/>
<evidence type="ECO:0000256" key="2">
    <source>
        <dbReference type="SAM" id="SignalP"/>
    </source>
</evidence>
<dbReference type="Pfam" id="PF01607">
    <property type="entry name" value="CBM_14"/>
    <property type="match status" value="1"/>
</dbReference>
<dbReference type="RefSeq" id="XP_014250870.1">
    <property type="nucleotide sequence ID" value="XM_014395384.2"/>
</dbReference>
<feature type="chain" id="PRO_5035312642" description="Chitin-binding type-2 domain-containing protein" evidence="2">
    <location>
        <begin position="21"/>
        <end position="116"/>
    </location>
</feature>
<dbReference type="Gene3D" id="2.170.140.10">
    <property type="entry name" value="Chitin binding domain"/>
    <property type="match status" value="1"/>
</dbReference>
<dbReference type="GO" id="GO:0008061">
    <property type="term" value="F:chitin binding"/>
    <property type="evidence" value="ECO:0007669"/>
    <property type="project" value="InterPro"/>
</dbReference>
<feature type="signal peptide" evidence="2">
    <location>
        <begin position="1"/>
        <end position="20"/>
    </location>
</feature>
<organism evidence="4 5">
    <name type="scientific">Cimex lectularius</name>
    <name type="common">Bed bug</name>
    <name type="synonym">Acanthia lectularia</name>
    <dbReference type="NCBI Taxonomy" id="79782"/>
    <lineage>
        <taxon>Eukaryota</taxon>
        <taxon>Metazoa</taxon>
        <taxon>Ecdysozoa</taxon>
        <taxon>Arthropoda</taxon>
        <taxon>Hexapoda</taxon>
        <taxon>Insecta</taxon>
        <taxon>Pterygota</taxon>
        <taxon>Neoptera</taxon>
        <taxon>Paraneoptera</taxon>
        <taxon>Hemiptera</taxon>
        <taxon>Heteroptera</taxon>
        <taxon>Panheteroptera</taxon>
        <taxon>Cimicomorpha</taxon>
        <taxon>Cimicidae</taxon>
        <taxon>Cimex</taxon>
    </lineage>
</organism>
<dbReference type="EnsemblMetazoa" id="XM_014395384.2">
    <property type="protein sequence ID" value="XP_014250870.1"/>
    <property type="gene ID" value="LOC106667431"/>
</dbReference>
<evidence type="ECO:0000259" key="3">
    <source>
        <dbReference type="PROSITE" id="PS50940"/>
    </source>
</evidence>
<dbReference type="GO" id="GO:0005576">
    <property type="term" value="C:extracellular region"/>
    <property type="evidence" value="ECO:0007669"/>
    <property type="project" value="InterPro"/>
</dbReference>
<evidence type="ECO:0000313" key="4">
    <source>
        <dbReference type="EnsemblMetazoa" id="XP_014250870.1"/>
    </source>
</evidence>
<dbReference type="OrthoDB" id="6020543at2759"/>
<protein>
    <recommendedName>
        <fullName evidence="3">Chitin-binding type-2 domain-containing protein</fullName>
    </recommendedName>
</protein>
<dbReference type="SUPFAM" id="SSF57625">
    <property type="entry name" value="Invertebrate chitin-binding proteins"/>
    <property type="match status" value="1"/>
</dbReference>
<feature type="compositionally biased region" description="Pro residues" evidence="1">
    <location>
        <begin position="98"/>
        <end position="116"/>
    </location>
</feature>
<dbReference type="InterPro" id="IPR002557">
    <property type="entry name" value="Chitin-bd_dom"/>
</dbReference>